<dbReference type="Gene3D" id="1.10.10.60">
    <property type="entry name" value="Homeodomain-like"/>
    <property type="match status" value="1"/>
</dbReference>
<accession>A0A4R8GR35</accession>
<name>A0A4R8GR35_9FIRM</name>
<dbReference type="AlphaFoldDB" id="A0A4R8GR35"/>
<protein>
    <submittedName>
        <fullName evidence="1">Uncharacterized protein</fullName>
    </submittedName>
</protein>
<gene>
    <name evidence="1" type="ORF">C7959_13028</name>
</gene>
<keyword evidence="2" id="KW-1185">Reference proteome</keyword>
<proteinExistence type="predicted"/>
<evidence type="ECO:0000313" key="1">
    <source>
        <dbReference type="EMBL" id="TDX48301.1"/>
    </source>
</evidence>
<sequence length="102" mass="11831">MRAVHQEEFLKPNYYALYVAIKGKVSVSKACSLMGISTAKGTKNSNYSNRYDIKEDEILEMIELKKEGKSYQEIGERFMITKGAVFSKLKRHYGGEWDNRPW</sequence>
<reference evidence="1 2" key="1">
    <citation type="submission" date="2019-03" db="EMBL/GenBank/DDBJ databases">
        <title>Subsurface microbial communities from deep shales in Ohio and West Virginia, USA.</title>
        <authorList>
            <person name="Wrighton K."/>
        </authorList>
    </citation>
    <scope>NUCLEOTIDE SEQUENCE [LARGE SCALE GENOMIC DNA]</scope>
    <source>
        <strain evidence="1 2">MSL 6dP</strain>
    </source>
</reference>
<dbReference type="EMBL" id="SOEG01000030">
    <property type="protein sequence ID" value="TDX48301.1"/>
    <property type="molecule type" value="Genomic_DNA"/>
</dbReference>
<evidence type="ECO:0000313" key="2">
    <source>
        <dbReference type="Proteomes" id="UP000295832"/>
    </source>
</evidence>
<dbReference type="Proteomes" id="UP000295832">
    <property type="component" value="Unassembled WGS sequence"/>
</dbReference>
<comment type="caution">
    <text evidence="1">The sequence shown here is derived from an EMBL/GenBank/DDBJ whole genome shotgun (WGS) entry which is preliminary data.</text>
</comment>
<dbReference type="RefSeq" id="WP_134118220.1">
    <property type="nucleotide sequence ID" value="NZ_SOEG01000030.1"/>
</dbReference>
<organism evidence="1 2">
    <name type="scientific">Orenia marismortui</name>
    <dbReference type="NCBI Taxonomy" id="46469"/>
    <lineage>
        <taxon>Bacteria</taxon>
        <taxon>Bacillati</taxon>
        <taxon>Bacillota</taxon>
        <taxon>Clostridia</taxon>
        <taxon>Halanaerobiales</taxon>
        <taxon>Halobacteroidaceae</taxon>
        <taxon>Orenia</taxon>
    </lineage>
</organism>